<keyword evidence="5" id="KW-1185">Reference proteome</keyword>
<feature type="region of interest" description="Disordered" evidence="2">
    <location>
        <begin position="303"/>
        <end position="364"/>
    </location>
</feature>
<feature type="domain" description="PID" evidence="3">
    <location>
        <begin position="22"/>
        <end position="146"/>
    </location>
</feature>
<dbReference type="EMBL" id="JAWJWF010000048">
    <property type="protein sequence ID" value="KAK6620019.1"/>
    <property type="molecule type" value="Genomic_DNA"/>
</dbReference>
<feature type="compositionally biased region" description="Polar residues" evidence="2">
    <location>
        <begin position="207"/>
        <end position="242"/>
    </location>
</feature>
<proteinExistence type="predicted"/>
<gene>
    <name evidence="4" type="ORF">RUM44_006419</name>
</gene>
<evidence type="ECO:0000256" key="2">
    <source>
        <dbReference type="SAM" id="MobiDB-lite"/>
    </source>
</evidence>
<sequence>MNRTRSRKALVSCADNESCYTNFLGSTEVDQPKGIEVVKEGIRKLKFNQQLRKAEGNKIPKVELTISIDGVAIQEPKTKRIMNQYPLHRISYCADDKAEKKFFSFIAKEQDSEHHVCFVFVSDKLAEEITLTIGQAFDLAYRRFIETSGKDLETQRHLMVLQQKLKCLENENSILRQRLSDVSKIKGTADVEEYMARNKITNLLTVTQPTTGKDSDSASLHNNFGNDANTNGSGNGTTQYGQLVSLGSPLQNGASPPPVPPRVFENNKPFDDDFLKENNTSNQPIVGTKLEGLLLDDLEDDFNPRAYEGQNQTATNAANSTSPTNLFNGNSPPSLSPPPKQVTTGSTTTSRPRPHATNGHTTVGGDLFLNGPFLKQNSMTTTTGGSRGISGADLFGMDDFTSATSPNPSQQDLENAIGILDKRILEMKAKRGDTTGPTSEVGPDFFVSEDNVSSREEVVDLGEGILEELDVGKETDELNLIREVPEKIIKKKEEEEEGSAIWSQQQ</sequence>
<evidence type="ECO:0000256" key="1">
    <source>
        <dbReference type="SAM" id="Coils"/>
    </source>
</evidence>
<name>A0ABR1AI26_POLSC</name>
<protein>
    <recommendedName>
        <fullName evidence="3">PID domain-containing protein</fullName>
    </recommendedName>
</protein>
<reference evidence="4 5" key="1">
    <citation type="submission" date="2023-09" db="EMBL/GenBank/DDBJ databases">
        <title>Genomes of two closely related lineages of the louse Polyplax serrata with different host specificities.</title>
        <authorList>
            <person name="Martinu J."/>
            <person name="Tarabai H."/>
            <person name="Stefka J."/>
            <person name="Hypsa V."/>
        </authorList>
    </citation>
    <scope>NUCLEOTIDE SEQUENCE [LARGE SCALE GENOMIC DNA]</scope>
    <source>
        <strain evidence="4">98ZLc_SE</strain>
    </source>
</reference>
<dbReference type="InterPro" id="IPR006020">
    <property type="entry name" value="PTB/PI_dom"/>
</dbReference>
<dbReference type="SUPFAM" id="SSF50729">
    <property type="entry name" value="PH domain-like"/>
    <property type="match status" value="1"/>
</dbReference>
<dbReference type="Proteomes" id="UP001359485">
    <property type="component" value="Unassembled WGS sequence"/>
</dbReference>
<feature type="coiled-coil region" evidence="1">
    <location>
        <begin position="158"/>
        <end position="185"/>
    </location>
</feature>
<evidence type="ECO:0000313" key="4">
    <source>
        <dbReference type="EMBL" id="KAK6620019.1"/>
    </source>
</evidence>
<dbReference type="SMART" id="SM00462">
    <property type="entry name" value="PTB"/>
    <property type="match status" value="1"/>
</dbReference>
<feature type="compositionally biased region" description="Low complexity" evidence="2">
    <location>
        <begin position="310"/>
        <end position="322"/>
    </location>
</feature>
<feature type="region of interest" description="Disordered" evidence="2">
    <location>
        <begin position="207"/>
        <end position="284"/>
    </location>
</feature>
<dbReference type="PROSITE" id="PS01179">
    <property type="entry name" value="PID"/>
    <property type="match status" value="1"/>
</dbReference>
<dbReference type="PANTHER" id="PTHR11232">
    <property type="entry name" value="PHOSPHOTYROSINE INTERACTION DOMAIN-CONTAINING FAMILY MEMBER"/>
    <property type="match status" value="1"/>
</dbReference>
<organism evidence="4 5">
    <name type="scientific">Polyplax serrata</name>
    <name type="common">Common mouse louse</name>
    <dbReference type="NCBI Taxonomy" id="468196"/>
    <lineage>
        <taxon>Eukaryota</taxon>
        <taxon>Metazoa</taxon>
        <taxon>Ecdysozoa</taxon>
        <taxon>Arthropoda</taxon>
        <taxon>Hexapoda</taxon>
        <taxon>Insecta</taxon>
        <taxon>Pterygota</taxon>
        <taxon>Neoptera</taxon>
        <taxon>Paraneoptera</taxon>
        <taxon>Psocodea</taxon>
        <taxon>Troctomorpha</taxon>
        <taxon>Phthiraptera</taxon>
        <taxon>Anoplura</taxon>
        <taxon>Polyplacidae</taxon>
        <taxon>Polyplax</taxon>
    </lineage>
</organism>
<dbReference type="PANTHER" id="PTHR11232:SF77">
    <property type="entry name" value="GULP PTB DOMAIN CONTAINING ENGULFMENT ADAPTOR 1"/>
    <property type="match status" value="1"/>
</dbReference>
<accession>A0ABR1AI26</accession>
<comment type="caution">
    <text evidence="4">The sequence shown here is derived from an EMBL/GenBank/DDBJ whole genome shotgun (WGS) entry which is preliminary data.</text>
</comment>
<dbReference type="InterPro" id="IPR011993">
    <property type="entry name" value="PH-like_dom_sf"/>
</dbReference>
<evidence type="ECO:0000313" key="5">
    <source>
        <dbReference type="Proteomes" id="UP001359485"/>
    </source>
</evidence>
<evidence type="ECO:0000259" key="3">
    <source>
        <dbReference type="PROSITE" id="PS01179"/>
    </source>
</evidence>
<keyword evidence="1" id="KW-0175">Coiled coil</keyword>
<dbReference type="Gene3D" id="2.30.29.30">
    <property type="entry name" value="Pleckstrin-homology domain (PH domain)/Phosphotyrosine-binding domain (PTB)"/>
    <property type="match status" value="1"/>
</dbReference>
<dbReference type="Pfam" id="PF00640">
    <property type="entry name" value="PID"/>
    <property type="match status" value="1"/>
</dbReference>
<dbReference type="CDD" id="cd01273">
    <property type="entry name" value="PTB_CED-6"/>
    <property type="match status" value="1"/>
</dbReference>
<dbReference type="InterPro" id="IPR051133">
    <property type="entry name" value="Adapter_Engulfment-Domain"/>
</dbReference>